<dbReference type="InterPro" id="IPR001227">
    <property type="entry name" value="Ac_transferase_dom_sf"/>
</dbReference>
<dbReference type="SUPFAM" id="SSF52151">
    <property type="entry name" value="FabD/lysophospholipase-like"/>
    <property type="match status" value="1"/>
</dbReference>
<evidence type="ECO:0000256" key="1">
    <source>
        <dbReference type="ARBA" id="ARBA00013258"/>
    </source>
</evidence>
<keyword evidence="4 6" id="KW-0012">Acyltransferase</keyword>
<dbReference type="PANTHER" id="PTHR42681:SF1">
    <property type="entry name" value="MALONYL-COA-ACYL CARRIER PROTEIN TRANSACYLASE, MITOCHONDRIAL"/>
    <property type="match status" value="1"/>
</dbReference>
<sequence>MGDGYGIVFPGQGSQKIGMLSDFIASSSDVNEAFEEASEVLGYDLLKLSQSGNEAQITMTEVAQPLILTASIAIWRMINSRLDLSPKILAGHSLGEWSALVCAEVISFSEAVLLVRNRGKYMQAAVAKEEGAMAAIIGLEDQIICSLCDDLSTDLSIVEAVNFNAPGQVVIAGHLAIVEEAIERAMRHGAKRALKLAVSAPFHTSLMKPAARKLVKDLDEVVFKKPKFKILHNCNCKTEDDPKVIKALMIEQIYSPVLWSQSIRSMEALGVSRIIECGSGRVLTGLTKRINRDYELYSTDTLLNAEETINKIGKNL</sequence>
<comment type="catalytic activity">
    <reaction evidence="5 6">
        <text>holo-[ACP] + malonyl-CoA = malonyl-[ACP] + CoA</text>
        <dbReference type="Rhea" id="RHEA:41792"/>
        <dbReference type="Rhea" id="RHEA-COMP:9623"/>
        <dbReference type="Rhea" id="RHEA-COMP:9685"/>
        <dbReference type="ChEBI" id="CHEBI:57287"/>
        <dbReference type="ChEBI" id="CHEBI:57384"/>
        <dbReference type="ChEBI" id="CHEBI:64479"/>
        <dbReference type="ChEBI" id="CHEBI:78449"/>
        <dbReference type="EC" id="2.3.1.39"/>
    </reaction>
</comment>
<evidence type="ECO:0000313" key="10">
    <source>
        <dbReference type="Proteomes" id="UP000318148"/>
    </source>
</evidence>
<organism evidence="9 10">
    <name type="scientific">SAR92 clade bacterium</name>
    <dbReference type="NCBI Taxonomy" id="2315479"/>
    <lineage>
        <taxon>Bacteria</taxon>
        <taxon>Pseudomonadati</taxon>
        <taxon>Pseudomonadota</taxon>
        <taxon>Gammaproteobacteria</taxon>
        <taxon>Cellvibrionales</taxon>
        <taxon>Porticoccaceae</taxon>
        <taxon>SAR92 clade</taxon>
    </lineage>
</organism>
<evidence type="ECO:0000256" key="3">
    <source>
        <dbReference type="ARBA" id="ARBA00022679"/>
    </source>
</evidence>
<dbReference type="InterPro" id="IPR024925">
    <property type="entry name" value="Malonyl_CoA-ACP_transAc"/>
</dbReference>
<dbReference type="EMBL" id="SHBO01000008">
    <property type="protein sequence ID" value="RZO07851.1"/>
    <property type="molecule type" value="Genomic_DNA"/>
</dbReference>
<dbReference type="AlphaFoldDB" id="A0A520LNE1"/>
<evidence type="ECO:0000256" key="6">
    <source>
        <dbReference type="PIRNR" id="PIRNR000446"/>
    </source>
</evidence>
<dbReference type="InterPro" id="IPR004410">
    <property type="entry name" value="Malonyl_CoA-ACP_transAc_FabD"/>
</dbReference>
<name>A0A520LNE1_9GAMM</name>
<evidence type="ECO:0000259" key="8">
    <source>
        <dbReference type="SMART" id="SM00827"/>
    </source>
</evidence>
<feature type="domain" description="Malonyl-CoA:ACP transacylase (MAT)" evidence="8">
    <location>
        <begin position="8"/>
        <end position="306"/>
    </location>
</feature>
<proteinExistence type="inferred from homology"/>
<reference evidence="9 10" key="1">
    <citation type="submission" date="2019-02" db="EMBL/GenBank/DDBJ databases">
        <title>Prokaryotic population dynamics and viral predation in marine succession experiment using metagenomics: the confinement effect.</title>
        <authorList>
            <person name="Haro-Moreno J.M."/>
            <person name="Rodriguez-Valera F."/>
            <person name="Lopez-Perez M."/>
        </authorList>
    </citation>
    <scope>NUCLEOTIDE SEQUENCE [LARGE SCALE GENOMIC DNA]</scope>
    <source>
        <strain evidence="9">MED-G169</strain>
    </source>
</reference>
<keyword evidence="3 6" id="KW-0808">Transferase</keyword>
<feature type="active site" evidence="7">
    <location>
        <position position="93"/>
    </location>
</feature>
<dbReference type="EC" id="2.3.1.39" evidence="1 6"/>
<protein>
    <recommendedName>
        <fullName evidence="2 6">Malonyl CoA-acyl carrier protein transacylase</fullName>
        <ecNumber evidence="1 6">2.3.1.39</ecNumber>
    </recommendedName>
</protein>
<accession>A0A520LNE1</accession>
<dbReference type="SUPFAM" id="SSF55048">
    <property type="entry name" value="Probable ACP-binding domain of malonyl-CoA ACP transacylase"/>
    <property type="match status" value="1"/>
</dbReference>
<dbReference type="Pfam" id="PF00698">
    <property type="entry name" value="Acyl_transf_1"/>
    <property type="match status" value="1"/>
</dbReference>
<dbReference type="SMART" id="SM00827">
    <property type="entry name" value="PKS_AT"/>
    <property type="match status" value="1"/>
</dbReference>
<dbReference type="PANTHER" id="PTHR42681">
    <property type="entry name" value="MALONYL-COA-ACYL CARRIER PROTEIN TRANSACYLASE, MITOCHONDRIAL"/>
    <property type="match status" value="1"/>
</dbReference>
<dbReference type="InterPro" id="IPR016036">
    <property type="entry name" value="Malonyl_transacylase_ACP-bd"/>
</dbReference>
<dbReference type="Gene3D" id="3.40.366.10">
    <property type="entry name" value="Malonyl-Coenzyme A Acyl Carrier Protein, domain 2"/>
    <property type="match status" value="1"/>
</dbReference>
<evidence type="ECO:0000256" key="7">
    <source>
        <dbReference type="PIRSR" id="PIRSR000446-1"/>
    </source>
</evidence>
<evidence type="ECO:0000256" key="5">
    <source>
        <dbReference type="ARBA" id="ARBA00048462"/>
    </source>
</evidence>
<gene>
    <name evidence="9" type="primary">fabD</name>
    <name evidence="9" type="ORF">EVB02_01245</name>
</gene>
<dbReference type="FunFam" id="3.30.70.250:FF:000001">
    <property type="entry name" value="Malonyl CoA-acyl carrier protein transacylase"/>
    <property type="match status" value="1"/>
</dbReference>
<comment type="similarity">
    <text evidence="6">Belongs to the fabD family.</text>
</comment>
<dbReference type="InterPro" id="IPR014043">
    <property type="entry name" value="Acyl_transferase_dom"/>
</dbReference>
<dbReference type="NCBIfam" id="TIGR00128">
    <property type="entry name" value="fabD"/>
    <property type="match status" value="1"/>
</dbReference>
<comment type="caution">
    <text evidence="9">The sequence shown here is derived from an EMBL/GenBank/DDBJ whole genome shotgun (WGS) entry which is preliminary data.</text>
</comment>
<dbReference type="PIRSF" id="PIRSF000446">
    <property type="entry name" value="Mct"/>
    <property type="match status" value="1"/>
</dbReference>
<dbReference type="GO" id="GO:0005829">
    <property type="term" value="C:cytosol"/>
    <property type="evidence" value="ECO:0007669"/>
    <property type="project" value="TreeGrafter"/>
</dbReference>
<evidence type="ECO:0000256" key="4">
    <source>
        <dbReference type="ARBA" id="ARBA00023315"/>
    </source>
</evidence>
<dbReference type="Proteomes" id="UP000318148">
    <property type="component" value="Unassembled WGS sequence"/>
</dbReference>
<dbReference type="InterPro" id="IPR016035">
    <property type="entry name" value="Acyl_Trfase/lysoPLipase"/>
</dbReference>
<dbReference type="GO" id="GO:0004314">
    <property type="term" value="F:[acyl-carrier-protein] S-malonyltransferase activity"/>
    <property type="evidence" value="ECO:0007669"/>
    <property type="project" value="UniProtKB-EC"/>
</dbReference>
<evidence type="ECO:0000313" key="9">
    <source>
        <dbReference type="EMBL" id="RZO07851.1"/>
    </source>
</evidence>
<dbReference type="Gene3D" id="3.30.70.250">
    <property type="entry name" value="Malonyl-CoA ACP transacylase, ACP-binding"/>
    <property type="match status" value="1"/>
</dbReference>
<evidence type="ECO:0000256" key="2">
    <source>
        <dbReference type="ARBA" id="ARBA00018953"/>
    </source>
</evidence>
<dbReference type="GO" id="GO:0006633">
    <property type="term" value="P:fatty acid biosynthetic process"/>
    <property type="evidence" value="ECO:0007669"/>
    <property type="project" value="TreeGrafter"/>
</dbReference>
<feature type="active site" evidence="7">
    <location>
        <position position="203"/>
    </location>
</feature>
<dbReference type="InterPro" id="IPR050858">
    <property type="entry name" value="Mal-CoA-ACP_Trans/PKS_FabD"/>
</dbReference>